<dbReference type="InterPro" id="IPR033228">
    <property type="entry name" value="SZT2"/>
</dbReference>
<proteinExistence type="predicted"/>
<keyword evidence="2" id="KW-1185">Reference proteome</keyword>
<evidence type="ECO:0000313" key="3">
    <source>
        <dbReference type="WBParaSite" id="nRc.2.0.1.t09139-RA"/>
    </source>
</evidence>
<dbReference type="PANTHER" id="PTHR14918:SF3">
    <property type="entry name" value="KICSTOR COMPLEX PROTEIN SZT2"/>
    <property type="match status" value="1"/>
</dbReference>
<keyword evidence="1" id="KW-0472">Membrane</keyword>
<dbReference type="AlphaFoldDB" id="A0A915I711"/>
<evidence type="ECO:0000256" key="1">
    <source>
        <dbReference type="SAM" id="Phobius"/>
    </source>
</evidence>
<dbReference type="Proteomes" id="UP000887565">
    <property type="component" value="Unplaced"/>
</dbReference>
<protein>
    <submittedName>
        <fullName evidence="3">Uncharacterized protein</fullName>
    </submittedName>
</protein>
<organism evidence="2 3">
    <name type="scientific">Romanomermis culicivorax</name>
    <name type="common">Nematode worm</name>
    <dbReference type="NCBI Taxonomy" id="13658"/>
    <lineage>
        <taxon>Eukaryota</taxon>
        <taxon>Metazoa</taxon>
        <taxon>Ecdysozoa</taxon>
        <taxon>Nematoda</taxon>
        <taxon>Enoplea</taxon>
        <taxon>Dorylaimia</taxon>
        <taxon>Mermithida</taxon>
        <taxon>Mermithoidea</taxon>
        <taxon>Mermithidae</taxon>
        <taxon>Romanomermis</taxon>
    </lineage>
</organism>
<keyword evidence="1" id="KW-0812">Transmembrane</keyword>
<accession>A0A915I711</accession>
<keyword evidence="1" id="KW-1133">Transmembrane helix</keyword>
<dbReference type="GO" id="GO:0005777">
    <property type="term" value="C:peroxisome"/>
    <property type="evidence" value="ECO:0007669"/>
    <property type="project" value="InterPro"/>
</dbReference>
<name>A0A915I711_ROMCU</name>
<reference evidence="3" key="1">
    <citation type="submission" date="2022-11" db="UniProtKB">
        <authorList>
            <consortium name="WormBaseParasite"/>
        </authorList>
    </citation>
    <scope>IDENTIFICATION</scope>
</reference>
<feature type="transmembrane region" description="Helical" evidence="1">
    <location>
        <begin position="159"/>
        <end position="179"/>
    </location>
</feature>
<dbReference type="WBParaSite" id="nRc.2.0.1.t09139-RA">
    <property type="protein sequence ID" value="nRc.2.0.1.t09139-RA"/>
    <property type="gene ID" value="nRc.2.0.1.g09139"/>
</dbReference>
<dbReference type="PANTHER" id="PTHR14918">
    <property type="entry name" value="KICSTOR COMPLEX PROTEIN SZT2"/>
    <property type="match status" value="1"/>
</dbReference>
<evidence type="ECO:0000313" key="2">
    <source>
        <dbReference type="Proteomes" id="UP000887565"/>
    </source>
</evidence>
<sequence length="200" mass="23446">MKTLLNKFSVHNRENLFVFKESVTGTVFYIRLHDRASTVQTDLTEDSYSPSLKVKFGESYRSNSRRNFSPLVSSVHSTTQRTSVKLLNREFNNRVLITVHGICEPGDEIKNQLMNALDNKLRDAVLDQLLVLMERNPNFKLIAEDVQFLQPKALPPSHIWHFTLPFIALNHLFVLNYYLMQHLFDYLYEPNYSPKVDHFR</sequence>